<sequence>MSDAALVVMDAQRAMLEGPDALPNAEIMIARLRTAIDLARRSDRLVVFVQNDGPPGSVDEPDSIGWELFFDPLPEDWVVRKTTPDVFDSNPALAAELAAAGITRLVVVGMQSEYCVQETSLGAVDAGFDVQVPSALHATFDDGRPAVDIATDVELLLTAAGVTIT</sequence>
<dbReference type="EMBL" id="BAABAU010000003">
    <property type="protein sequence ID" value="GAA4266794.1"/>
    <property type="molecule type" value="Genomic_DNA"/>
</dbReference>
<evidence type="ECO:0000313" key="3">
    <source>
        <dbReference type="EMBL" id="GAA4266794.1"/>
    </source>
</evidence>
<reference evidence="4" key="1">
    <citation type="journal article" date="2019" name="Int. J. Syst. Evol. Microbiol.">
        <title>The Global Catalogue of Microorganisms (GCM) 10K type strain sequencing project: providing services to taxonomists for standard genome sequencing and annotation.</title>
        <authorList>
            <consortium name="The Broad Institute Genomics Platform"/>
            <consortium name="The Broad Institute Genome Sequencing Center for Infectious Disease"/>
            <person name="Wu L."/>
            <person name="Ma J."/>
        </authorList>
    </citation>
    <scope>NUCLEOTIDE SEQUENCE [LARGE SCALE GENOMIC DNA]</scope>
    <source>
        <strain evidence="4">JCM 17442</strain>
    </source>
</reference>
<gene>
    <name evidence="3" type="ORF">GCM10022256_24060</name>
</gene>
<dbReference type="InterPro" id="IPR050272">
    <property type="entry name" value="Isochorismatase-like_hydrls"/>
</dbReference>
<keyword evidence="1 3" id="KW-0378">Hydrolase</keyword>
<protein>
    <submittedName>
        <fullName evidence="3">Cysteine hydrolase family protein</fullName>
    </submittedName>
</protein>
<dbReference type="Proteomes" id="UP001501594">
    <property type="component" value="Unassembled WGS sequence"/>
</dbReference>
<keyword evidence="4" id="KW-1185">Reference proteome</keyword>
<dbReference type="GO" id="GO:0016787">
    <property type="term" value="F:hydrolase activity"/>
    <property type="evidence" value="ECO:0007669"/>
    <property type="project" value="UniProtKB-KW"/>
</dbReference>
<evidence type="ECO:0000256" key="1">
    <source>
        <dbReference type="ARBA" id="ARBA00022801"/>
    </source>
</evidence>
<proteinExistence type="predicted"/>
<evidence type="ECO:0000259" key="2">
    <source>
        <dbReference type="Pfam" id="PF00857"/>
    </source>
</evidence>
<dbReference type="PANTHER" id="PTHR43540">
    <property type="entry name" value="PEROXYUREIDOACRYLATE/UREIDOACRYLATE AMIDOHYDROLASE-RELATED"/>
    <property type="match status" value="1"/>
</dbReference>
<organism evidence="3 4">
    <name type="scientific">Frondihabitans peucedani</name>
    <dbReference type="NCBI Taxonomy" id="598626"/>
    <lineage>
        <taxon>Bacteria</taxon>
        <taxon>Bacillati</taxon>
        <taxon>Actinomycetota</taxon>
        <taxon>Actinomycetes</taxon>
        <taxon>Micrococcales</taxon>
        <taxon>Microbacteriaceae</taxon>
        <taxon>Frondihabitans</taxon>
    </lineage>
</organism>
<name>A0ABP8E3J0_9MICO</name>
<dbReference type="Pfam" id="PF00857">
    <property type="entry name" value="Isochorismatase"/>
    <property type="match status" value="1"/>
</dbReference>
<evidence type="ECO:0000313" key="4">
    <source>
        <dbReference type="Proteomes" id="UP001501594"/>
    </source>
</evidence>
<dbReference type="Gene3D" id="3.40.50.850">
    <property type="entry name" value="Isochorismatase-like"/>
    <property type="match status" value="1"/>
</dbReference>
<dbReference type="SUPFAM" id="SSF52499">
    <property type="entry name" value="Isochorismatase-like hydrolases"/>
    <property type="match status" value="1"/>
</dbReference>
<accession>A0ABP8E3J0</accession>
<dbReference type="InterPro" id="IPR036380">
    <property type="entry name" value="Isochorismatase-like_sf"/>
</dbReference>
<dbReference type="PANTHER" id="PTHR43540:SF1">
    <property type="entry name" value="ISOCHORISMATASE HYDROLASE"/>
    <property type="match status" value="1"/>
</dbReference>
<dbReference type="InterPro" id="IPR000868">
    <property type="entry name" value="Isochorismatase-like_dom"/>
</dbReference>
<comment type="caution">
    <text evidence="3">The sequence shown here is derived from an EMBL/GenBank/DDBJ whole genome shotgun (WGS) entry which is preliminary data.</text>
</comment>
<feature type="domain" description="Isochorismatase-like" evidence="2">
    <location>
        <begin position="4"/>
        <end position="142"/>
    </location>
</feature>
<dbReference type="RefSeq" id="WP_344796497.1">
    <property type="nucleotide sequence ID" value="NZ_BAABAU010000003.1"/>
</dbReference>